<dbReference type="RefSeq" id="WP_025310943.1">
    <property type="nucleotide sequence ID" value="NZ_CP004372.1"/>
</dbReference>
<keyword evidence="2" id="KW-1185">Reference proteome</keyword>
<accession>W8SKK7</accession>
<dbReference type="Proteomes" id="UP000019593">
    <property type="component" value="Chromosome"/>
</dbReference>
<protein>
    <submittedName>
        <fullName evidence="1">Uncharacterized protein</fullName>
    </submittedName>
</protein>
<dbReference type="HOGENOM" id="CLU_2331905_0_0_5"/>
<evidence type="ECO:0000313" key="1">
    <source>
        <dbReference type="EMBL" id="AHM03050.1"/>
    </source>
</evidence>
<reference evidence="1 2" key="1">
    <citation type="submission" date="2013-03" db="EMBL/GenBank/DDBJ databases">
        <authorList>
            <person name="Fiebig A."/>
            <person name="Goeker M."/>
            <person name="Klenk H.-P.P."/>
        </authorList>
    </citation>
    <scope>NUCLEOTIDE SEQUENCE [LARGE SCALE GENOMIC DNA]</scope>
    <source>
        <strain evidence="2">DSM 19469</strain>
    </source>
</reference>
<dbReference type="AlphaFoldDB" id="W8SKK7"/>
<sequence>MHFRITIHDAIFHTVDELAEAQSQALDHARELTRVVGHPVRVTVHRIGCPVRDDLGRDCSPAFFVGTAVGVIDRRQTMVRWLPAPREGAVAVKRRVAA</sequence>
<gene>
    <name evidence="1" type="ORF">roselon_00610</name>
</gene>
<dbReference type="KEGG" id="red:roselon_00610"/>
<proteinExistence type="predicted"/>
<organism evidence="1 2">
    <name type="scientific">Roseicyclus elongatus DSM 19469</name>
    <dbReference type="NCBI Taxonomy" id="1294273"/>
    <lineage>
        <taxon>Bacteria</taxon>
        <taxon>Pseudomonadati</taxon>
        <taxon>Pseudomonadota</taxon>
        <taxon>Alphaproteobacteria</taxon>
        <taxon>Rhodobacterales</taxon>
        <taxon>Roseobacteraceae</taxon>
        <taxon>Roseicyclus</taxon>
    </lineage>
</organism>
<dbReference type="EMBL" id="CP004372">
    <property type="protein sequence ID" value="AHM03050.1"/>
    <property type="molecule type" value="Genomic_DNA"/>
</dbReference>
<name>W8SKK7_9RHOB</name>
<evidence type="ECO:0000313" key="2">
    <source>
        <dbReference type="Proteomes" id="UP000019593"/>
    </source>
</evidence>